<gene>
    <name evidence="3" type="ORF">FBT96_17525</name>
</gene>
<evidence type="ECO:0000313" key="4">
    <source>
        <dbReference type="Proteomes" id="UP000310597"/>
    </source>
</evidence>
<dbReference type="PANTHER" id="PTHR33678:SF1">
    <property type="entry name" value="BLL1576 PROTEIN"/>
    <property type="match status" value="1"/>
</dbReference>
<dbReference type="EMBL" id="SWJZ01000094">
    <property type="protein sequence ID" value="TKD14646.1"/>
    <property type="molecule type" value="Genomic_DNA"/>
</dbReference>
<evidence type="ECO:0000259" key="2">
    <source>
        <dbReference type="Pfam" id="PF03050"/>
    </source>
</evidence>
<dbReference type="OrthoDB" id="9800877at2"/>
<dbReference type="Pfam" id="PF03050">
    <property type="entry name" value="DDE_Tnp_IS66"/>
    <property type="match status" value="1"/>
</dbReference>
<dbReference type="AlphaFoldDB" id="A0A4U1JNN4"/>
<feature type="region of interest" description="Disordered" evidence="1">
    <location>
        <begin position="96"/>
        <end position="131"/>
    </location>
</feature>
<reference evidence="3 4" key="1">
    <citation type="submission" date="2019-04" db="EMBL/GenBank/DDBJ databases">
        <title>Draft Whole-Genome sequence of the purple photosynthetic bacterium Rhodobacter capsulatus SP108 with an indigenous class A beta-lactamase.</title>
        <authorList>
            <person name="Robertson S."/>
            <person name="Meyer T.E."/>
            <person name="Kyndt J.A."/>
        </authorList>
    </citation>
    <scope>NUCLEOTIDE SEQUENCE [LARGE SCALE GENOMIC DNA]</scope>
    <source>
        <strain evidence="3 4">SP108</strain>
    </source>
</reference>
<sequence length="218" mass="24087">MAARDRRYVTGGHATHRNETPLRTQAKGGCEVPWLWGLGRDERGWNKEAEPAVYVEHDASRGGHVAERMPDGALIGGALIETLQIDGWTACNRIRRGPGQNDGGKIARGRPHARRKVSDSQKAAPSTLAKRGVKRLKAVHEVEERVHGCPPEARQALRRARSLPVLEKIRADLLRVEPGRGIAPRIFPLRGRKSGFIGLMHRLQTTRSGLQEPEPARG</sequence>
<comment type="caution">
    <text evidence="3">The sequence shown here is derived from an EMBL/GenBank/DDBJ whole genome shotgun (WGS) entry which is preliminary data.</text>
</comment>
<dbReference type="Proteomes" id="UP000310597">
    <property type="component" value="Unassembled WGS sequence"/>
</dbReference>
<dbReference type="InterPro" id="IPR004291">
    <property type="entry name" value="Transposase_IS66_central"/>
</dbReference>
<evidence type="ECO:0000256" key="1">
    <source>
        <dbReference type="SAM" id="MobiDB-lite"/>
    </source>
</evidence>
<proteinExistence type="predicted"/>
<evidence type="ECO:0000313" key="3">
    <source>
        <dbReference type="EMBL" id="TKD14646.1"/>
    </source>
</evidence>
<name>A0A4U1JNN4_RHOCA</name>
<feature type="domain" description="Transposase IS66 central" evidence="2">
    <location>
        <begin position="9"/>
        <end position="175"/>
    </location>
</feature>
<dbReference type="PANTHER" id="PTHR33678">
    <property type="entry name" value="BLL1576 PROTEIN"/>
    <property type="match status" value="1"/>
</dbReference>
<protein>
    <recommendedName>
        <fullName evidence="2">Transposase IS66 central domain-containing protein</fullName>
    </recommendedName>
</protein>
<organism evidence="3 4">
    <name type="scientific">Rhodobacter capsulatus</name>
    <name type="common">Rhodopseudomonas capsulata</name>
    <dbReference type="NCBI Taxonomy" id="1061"/>
    <lineage>
        <taxon>Bacteria</taxon>
        <taxon>Pseudomonadati</taxon>
        <taxon>Pseudomonadota</taxon>
        <taxon>Alphaproteobacteria</taxon>
        <taxon>Rhodobacterales</taxon>
        <taxon>Rhodobacter group</taxon>
        <taxon>Rhodobacter</taxon>
    </lineage>
</organism>
<accession>A0A4U1JNN4</accession>
<dbReference type="InterPro" id="IPR052344">
    <property type="entry name" value="Transposase-related"/>
</dbReference>